<protein>
    <submittedName>
        <fullName evidence="1">Spheroidene monooxygenase</fullName>
        <ecNumber evidence="1">1.14.15.9</ecNumber>
    </submittedName>
</protein>
<organism evidence="1 2">
    <name type="scientific">Gordonia insulae</name>
    <dbReference type="NCBI Taxonomy" id="2420509"/>
    <lineage>
        <taxon>Bacteria</taxon>
        <taxon>Bacillati</taxon>
        <taxon>Actinomycetota</taxon>
        <taxon>Actinomycetes</taxon>
        <taxon>Mycobacteriales</taxon>
        <taxon>Gordoniaceae</taxon>
        <taxon>Gordonia</taxon>
    </lineage>
</organism>
<dbReference type="GO" id="GO:0043823">
    <property type="term" value="F:spheroidene monooxygenase activity"/>
    <property type="evidence" value="ECO:0007669"/>
    <property type="project" value="UniProtKB-EC"/>
</dbReference>
<evidence type="ECO:0000313" key="2">
    <source>
        <dbReference type="Proteomes" id="UP000271469"/>
    </source>
</evidence>
<dbReference type="InterPro" id="IPR049574">
    <property type="entry name" value="CrtA-like"/>
</dbReference>
<keyword evidence="2" id="KW-1185">Reference proteome</keyword>
<dbReference type="EC" id="1.14.15.9" evidence="1"/>
<name>A0A3G8JNP5_9ACTN</name>
<evidence type="ECO:0000313" key="1">
    <source>
        <dbReference type="EMBL" id="AZG46578.1"/>
    </source>
</evidence>
<dbReference type="KEGG" id="gom:D7316_03179"/>
<accession>A0A3G8JNP5</accession>
<proteinExistence type="predicted"/>
<dbReference type="AlphaFoldDB" id="A0A3G8JNP5"/>
<dbReference type="OrthoDB" id="1122317at2"/>
<keyword evidence="1" id="KW-0560">Oxidoreductase</keyword>
<dbReference type="CDD" id="cd21650">
    <property type="entry name" value="CrtA-like"/>
    <property type="match status" value="1"/>
</dbReference>
<gene>
    <name evidence="1" type="primary">crtA</name>
    <name evidence="1" type="ORF">D7316_03179</name>
</gene>
<reference evidence="1 2" key="1">
    <citation type="submission" date="2018-11" db="EMBL/GenBank/DDBJ databases">
        <title>Gordonia insulae sp. nov., isolated from an island soil.</title>
        <authorList>
            <person name="Kim Y.S."/>
            <person name="Kim S.B."/>
        </authorList>
    </citation>
    <scope>NUCLEOTIDE SEQUENCE [LARGE SCALE GENOMIC DNA]</scope>
    <source>
        <strain evidence="1 2">MMS17-SY073</strain>
    </source>
</reference>
<keyword evidence="1" id="KW-0503">Monooxygenase</keyword>
<dbReference type="Proteomes" id="UP000271469">
    <property type="component" value="Chromosome"/>
</dbReference>
<sequence>MCLARRVTGAPRTDHGVVVELRVWHVDSIVQAVRRVAGDRRRLRTLPGLLFAKSLGTGSGRTFTMRDADPHRWALLTVWQDGDAAADGANAEVLQSWAANSDEELRVTMRPLTSRGAWSRTDPFGAGRAADRNTWSGPVAAITRARLRPTRMLSFWRAVPPVADALTDASGLRLAVGIGESPIGLQGTFSLWDSTDSLTSFAYRSPAHVSAVRRTKPARWYAEELFARLAVTDVVGTYQGRTP</sequence>
<dbReference type="EMBL" id="CP033972">
    <property type="protein sequence ID" value="AZG46578.1"/>
    <property type="molecule type" value="Genomic_DNA"/>
</dbReference>